<feature type="transmembrane region" description="Helical" evidence="1">
    <location>
        <begin position="366"/>
        <end position="389"/>
    </location>
</feature>
<dbReference type="EMBL" id="JAJFZV010000001">
    <property type="protein sequence ID" value="MCC3296783.1"/>
    <property type="molecule type" value="Genomic_DNA"/>
</dbReference>
<evidence type="ECO:0000313" key="3">
    <source>
        <dbReference type="Proteomes" id="UP001139158"/>
    </source>
</evidence>
<feature type="transmembrane region" description="Helical" evidence="1">
    <location>
        <begin position="192"/>
        <end position="209"/>
    </location>
</feature>
<sequence length="591" mass="61860">MLTLPVLLGGVPLLWWVPWPAFFPDRGTLVLGAAAGAAAAAAAFRLAGGSVQRSLLPQVRGIDLVPLAAGLAAAFVQWNSLTVRRAEDALSLLSSRWDNASHFDMYFLIRREGQVIPLLPSAPDGSAWSFSDYPQGFHSLLATLAELVHGPSWRPMEAELVSYSILTGVVVVLSTLLVTAGVCSLPAFRRSALIGGPVAVVIACGWSLGPGTVAYMHGYANFFLAVSLAAAAVLLAVSMDRPAMVLPLMAATFAAVGIANNWMPLLAYLPGAIVMLCLPGRRSRWAAAKTQSIGAGMVIVLGLTGAAVAVYQLASVEVPDIVTAETSFPNFDAGVLWQLLALCAVAYILLLSRSRRQGLSASQQRAGWSVLALAGGAAATLAMSVIQLVELGTLSYYSMKLMLSLELMALVLAGVAVMHFVDAAGFGRPPAAAGQRGRRRKRPALYAASVAAMVAASQAFGGLVHVPDAGLAGTAPGVSEKLAQDSIRESGPSGSVLALLHAVSRNTGEPAMYLTTNTAQMDPVLAQQWYSALTQTYTEHNWELSWSMFALSEGESGLATAVNDILAEDPGTSIVVDPWNEEALAEALAGR</sequence>
<feature type="transmembrane region" description="Helical" evidence="1">
    <location>
        <begin position="293"/>
        <end position="314"/>
    </location>
</feature>
<accession>A0A9X1MBG4</accession>
<keyword evidence="1" id="KW-0812">Transmembrane</keyword>
<feature type="transmembrane region" description="Helical" evidence="1">
    <location>
        <begin position="334"/>
        <end position="354"/>
    </location>
</feature>
<reference evidence="2" key="1">
    <citation type="submission" date="2021-10" db="EMBL/GenBank/DDBJ databases">
        <title>Novel species in genus Arthrobacter.</title>
        <authorList>
            <person name="Liu Y."/>
        </authorList>
    </citation>
    <scope>NUCLEOTIDE SEQUENCE</scope>
    <source>
        <strain evidence="2">Zg-Y453</strain>
    </source>
</reference>
<evidence type="ECO:0000313" key="2">
    <source>
        <dbReference type="EMBL" id="MCC3296783.1"/>
    </source>
</evidence>
<feature type="transmembrane region" description="Helical" evidence="1">
    <location>
        <begin position="160"/>
        <end position="185"/>
    </location>
</feature>
<name>A0A9X1MBG4_9MICC</name>
<proteinExistence type="predicted"/>
<keyword evidence="3" id="KW-1185">Reference proteome</keyword>
<gene>
    <name evidence="2" type="ORF">LJ757_03055</name>
</gene>
<feature type="transmembrane region" description="Helical" evidence="1">
    <location>
        <begin position="444"/>
        <end position="464"/>
    </location>
</feature>
<protein>
    <submittedName>
        <fullName evidence="2">Uncharacterized protein</fullName>
    </submittedName>
</protein>
<keyword evidence="1" id="KW-1133">Transmembrane helix</keyword>
<dbReference type="AlphaFoldDB" id="A0A9X1MBG4"/>
<feature type="transmembrane region" description="Helical" evidence="1">
    <location>
        <begin position="401"/>
        <end position="423"/>
    </location>
</feature>
<dbReference type="RefSeq" id="WP_227894511.1">
    <property type="nucleotide sequence ID" value="NZ_CP099466.1"/>
</dbReference>
<evidence type="ECO:0000256" key="1">
    <source>
        <dbReference type="SAM" id="Phobius"/>
    </source>
</evidence>
<feature type="transmembrane region" description="Helical" evidence="1">
    <location>
        <begin position="265"/>
        <end position="281"/>
    </location>
</feature>
<keyword evidence="1" id="KW-0472">Membrane</keyword>
<dbReference type="Proteomes" id="UP001139158">
    <property type="component" value="Unassembled WGS sequence"/>
</dbReference>
<feature type="transmembrane region" description="Helical" evidence="1">
    <location>
        <begin position="215"/>
        <end position="236"/>
    </location>
</feature>
<organism evidence="2 3">
    <name type="scientific">Arthrobacter caoxuetaonis</name>
    <dbReference type="NCBI Taxonomy" id="2886935"/>
    <lineage>
        <taxon>Bacteria</taxon>
        <taxon>Bacillati</taxon>
        <taxon>Actinomycetota</taxon>
        <taxon>Actinomycetes</taxon>
        <taxon>Micrococcales</taxon>
        <taxon>Micrococcaceae</taxon>
        <taxon>Arthrobacter</taxon>
    </lineage>
</organism>
<feature type="transmembrane region" description="Helical" evidence="1">
    <location>
        <begin position="30"/>
        <end position="47"/>
    </location>
</feature>
<comment type="caution">
    <text evidence="2">The sequence shown here is derived from an EMBL/GenBank/DDBJ whole genome shotgun (WGS) entry which is preliminary data.</text>
</comment>